<evidence type="ECO:0000256" key="1">
    <source>
        <dbReference type="ARBA" id="ARBA00023015"/>
    </source>
</evidence>
<dbReference type="SUPFAM" id="SSF46689">
    <property type="entry name" value="Homeodomain-like"/>
    <property type="match status" value="1"/>
</dbReference>
<dbReference type="InterPro" id="IPR009057">
    <property type="entry name" value="Homeodomain-like_sf"/>
</dbReference>
<comment type="caution">
    <text evidence="6">The sequence shown here is derived from an EMBL/GenBank/DDBJ whole genome shotgun (WGS) entry which is preliminary data.</text>
</comment>
<sequence>MNAAPNATSRRADAVHNRSALLAAGERVFARSGVDVPMEEVAREAGVGRGTLYRHFPSREHLLGALMEEQAACLAAEARRLLDEEPVWEGLVSWLRRYDEALARFRGAGHHVGPGLTGTSPVATACHPMRVAFAALLDHMSVLVRPGITAEQVLALVAALPKDPDTGGAQAQCLDIVVRGLRA</sequence>
<keyword evidence="7" id="KW-1185">Reference proteome</keyword>
<dbReference type="RefSeq" id="WP_268256791.1">
    <property type="nucleotide sequence ID" value="NZ_BNCD01000021.1"/>
</dbReference>
<dbReference type="GO" id="GO:0003700">
    <property type="term" value="F:DNA-binding transcription factor activity"/>
    <property type="evidence" value="ECO:0007669"/>
    <property type="project" value="TreeGrafter"/>
</dbReference>
<dbReference type="InterPro" id="IPR050109">
    <property type="entry name" value="HTH-type_TetR-like_transc_reg"/>
</dbReference>
<evidence type="ECO:0000256" key="2">
    <source>
        <dbReference type="ARBA" id="ARBA00023125"/>
    </source>
</evidence>
<dbReference type="Proteomes" id="UP000603708">
    <property type="component" value="Unassembled WGS sequence"/>
</dbReference>
<accession>A0A919L845</accession>
<reference evidence="6" key="2">
    <citation type="submission" date="2020-09" db="EMBL/GenBank/DDBJ databases">
        <authorList>
            <person name="Sun Q."/>
            <person name="Ohkuma M."/>
        </authorList>
    </citation>
    <scope>NUCLEOTIDE SEQUENCE</scope>
    <source>
        <strain evidence="6">JCM 5069</strain>
    </source>
</reference>
<proteinExistence type="predicted"/>
<evidence type="ECO:0000313" key="6">
    <source>
        <dbReference type="EMBL" id="GHH86186.1"/>
    </source>
</evidence>
<dbReference type="PANTHER" id="PTHR30055">
    <property type="entry name" value="HTH-TYPE TRANSCRIPTIONAL REGULATOR RUTR"/>
    <property type="match status" value="1"/>
</dbReference>
<feature type="domain" description="HTH tetR-type" evidence="5">
    <location>
        <begin position="15"/>
        <end position="74"/>
    </location>
</feature>
<dbReference type="PRINTS" id="PR00455">
    <property type="entry name" value="HTHTETR"/>
</dbReference>
<keyword evidence="1" id="KW-0805">Transcription regulation</keyword>
<dbReference type="Pfam" id="PF00440">
    <property type="entry name" value="TetR_N"/>
    <property type="match status" value="1"/>
</dbReference>
<name>A0A919L845_9ACTN</name>
<keyword evidence="2 4" id="KW-0238">DNA-binding</keyword>
<dbReference type="AlphaFoldDB" id="A0A919L845"/>
<dbReference type="InterPro" id="IPR001647">
    <property type="entry name" value="HTH_TetR"/>
</dbReference>
<dbReference type="GO" id="GO:0000976">
    <property type="term" value="F:transcription cis-regulatory region binding"/>
    <property type="evidence" value="ECO:0007669"/>
    <property type="project" value="TreeGrafter"/>
</dbReference>
<organism evidence="6 7">
    <name type="scientific">Streptomyces sulfonofaciens</name>
    <dbReference type="NCBI Taxonomy" id="68272"/>
    <lineage>
        <taxon>Bacteria</taxon>
        <taxon>Bacillati</taxon>
        <taxon>Actinomycetota</taxon>
        <taxon>Actinomycetes</taxon>
        <taxon>Kitasatosporales</taxon>
        <taxon>Streptomycetaceae</taxon>
        <taxon>Streptomyces</taxon>
    </lineage>
</organism>
<dbReference type="Gene3D" id="1.10.357.10">
    <property type="entry name" value="Tetracycline Repressor, domain 2"/>
    <property type="match status" value="1"/>
</dbReference>
<dbReference type="Pfam" id="PF21597">
    <property type="entry name" value="TetR_C_43"/>
    <property type="match status" value="1"/>
</dbReference>
<evidence type="ECO:0000259" key="5">
    <source>
        <dbReference type="PROSITE" id="PS50977"/>
    </source>
</evidence>
<dbReference type="InterPro" id="IPR049445">
    <property type="entry name" value="TetR_SbtR-like_C"/>
</dbReference>
<keyword evidence="3" id="KW-0804">Transcription</keyword>
<evidence type="ECO:0000256" key="4">
    <source>
        <dbReference type="PROSITE-ProRule" id="PRU00335"/>
    </source>
</evidence>
<evidence type="ECO:0000256" key="3">
    <source>
        <dbReference type="ARBA" id="ARBA00023163"/>
    </source>
</evidence>
<dbReference type="PANTHER" id="PTHR30055:SF234">
    <property type="entry name" value="HTH-TYPE TRANSCRIPTIONAL REGULATOR BETI"/>
    <property type="match status" value="1"/>
</dbReference>
<reference evidence="6" key="1">
    <citation type="journal article" date="2014" name="Int. J. Syst. Evol. Microbiol.">
        <title>Complete genome sequence of Corynebacterium casei LMG S-19264T (=DSM 44701T), isolated from a smear-ripened cheese.</title>
        <authorList>
            <consortium name="US DOE Joint Genome Institute (JGI-PGF)"/>
            <person name="Walter F."/>
            <person name="Albersmeier A."/>
            <person name="Kalinowski J."/>
            <person name="Ruckert C."/>
        </authorList>
    </citation>
    <scope>NUCLEOTIDE SEQUENCE</scope>
    <source>
        <strain evidence="6">JCM 5069</strain>
    </source>
</reference>
<dbReference type="PROSITE" id="PS50977">
    <property type="entry name" value="HTH_TETR_2"/>
    <property type="match status" value="1"/>
</dbReference>
<dbReference type="EMBL" id="BNCD01000021">
    <property type="protein sequence ID" value="GHH86186.1"/>
    <property type="molecule type" value="Genomic_DNA"/>
</dbReference>
<evidence type="ECO:0000313" key="7">
    <source>
        <dbReference type="Proteomes" id="UP000603708"/>
    </source>
</evidence>
<gene>
    <name evidence="6" type="ORF">GCM10018793_57150</name>
</gene>
<feature type="DNA-binding region" description="H-T-H motif" evidence="4">
    <location>
        <begin position="37"/>
        <end position="56"/>
    </location>
</feature>
<protein>
    <submittedName>
        <fullName evidence="6">TetR family transcriptional regulator</fullName>
    </submittedName>
</protein>